<evidence type="ECO:0000313" key="2">
    <source>
        <dbReference type="EMBL" id="CAK0884957.1"/>
    </source>
</evidence>
<dbReference type="SUPFAM" id="SSF51905">
    <property type="entry name" value="FAD/NAD(P)-binding domain"/>
    <property type="match status" value="1"/>
</dbReference>
<organism evidence="2 3">
    <name type="scientific">Prorocentrum cordatum</name>
    <dbReference type="NCBI Taxonomy" id="2364126"/>
    <lineage>
        <taxon>Eukaryota</taxon>
        <taxon>Sar</taxon>
        <taxon>Alveolata</taxon>
        <taxon>Dinophyceae</taxon>
        <taxon>Prorocentrales</taxon>
        <taxon>Prorocentraceae</taxon>
        <taxon>Prorocentrum</taxon>
    </lineage>
</organism>
<dbReference type="EMBL" id="CAUYUJ010018609">
    <property type="protein sequence ID" value="CAK0884957.1"/>
    <property type="molecule type" value="Genomic_DNA"/>
</dbReference>
<evidence type="ECO:0000313" key="3">
    <source>
        <dbReference type="Proteomes" id="UP001189429"/>
    </source>
</evidence>
<protein>
    <recommendedName>
        <fullName evidence="1">FAD dependent oxidoreductase domain-containing protein</fullName>
    </recommendedName>
</protein>
<evidence type="ECO:0000259" key="1">
    <source>
        <dbReference type="Pfam" id="PF01266"/>
    </source>
</evidence>
<keyword evidence="3" id="KW-1185">Reference proteome</keyword>
<dbReference type="Pfam" id="PF01266">
    <property type="entry name" value="DAO"/>
    <property type="match status" value="1"/>
</dbReference>
<dbReference type="InterPro" id="IPR006076">
    <property type="entry name" value="FAD-dep_OxRdtase"/>
</dbReference>
<name>A0ABN9WEX9_9DINO</name>
<feature type="domain" description="FAD dependent oxidoreductase" evidence="1">
    <location>
        <begin position="2"/>
        <end position="126"/>
    </location>
</feature>
<proteinExistence type="predicted"/>
<accession>A0ABN9WEX9</accession>
<comment type="caution">
    <text evidence="2">The sequence shown here is derived from an EMBL/GenBank/DDBJ whole genome shotgun (WGS) entry which is preliminary data.</text>
</comment>
<reference evidence="2" key="1">
    <citation type="submission" date="2023-10" db="EMBL/GenBank/DDBJ databases">
        <authorList>
            <person name="Chen Y."/>
            <person name="Shah S."/>
            <person name="Dougan E. K."/>
            <person name="Thang M."/>
            <person name="Chan C."/>
        </authorList>
    </citation>
    <scope>NUCLEOTIDE SEQUENCE [LARGE SCALE GENOMIC DNA]</scope>
</reference>
<dbReference type="Gene3D" id="3.30.9.10">
    <property type="entry name" value="D-Amino Acid Oxidase, subunit A, domain 2"/>
    <property type="match status" value="1"/>
</dbReference>
<gene>
    <name evidence="2" type="ORF">PCOR1329_LOCUS66707</name>
</gene>
<dbReference type="Gene3D" id="3.50.50.60">
    <property type="entry name" value="FAD/NAD(P)-binding domain"/>
    <property type="match status" value="1"/>
</dbReference>
<dbReference type="InterPro" id="IPR036188">
    <property type="entry name" value="FAD/NAD-bd_sf"/>
</dbReference>
<dbReference type="Proteomes" id="UP001189429">
    <property type="component" value="Unassembled WGS sequence"/>
</dbReference>
<sequence>MEMLRRTASRARSYGLEAREVPLAEVDALCGGLLSKDPSRFVGAISLPGDGAIDASNVCALLSAAARRAEATVVEGVGVLEVAPRAGGEEGFDVRTDQGDVLASKVVNCTGQWARMLGQGTGVSIPLHSCDTSTPTAGPGASTWAPASRWCGTPTAGSTSGPGAGGCWRAPSSRTRRCASRAGACRTSSSSPSSRTIGIISCRSWKTPARLSPRSRTHRWTS</sequence>